<dbReference type="EMBL" id="FNAK01000009">
    <property type="protein sequence ID" value="SDE71753.1"/>
    <property type="molecule type" value="Genomic_DNA"/>
</dbReference>
<dbReference type="Gene3D" id="2.160.10.10">
    <property type="entry name" value="Hexapeptide repeat proteins"/>
    <property type="match status" value="1"/>
</dbReference>
<evidence type="ECO:0000256" key="2">
    <source>
        <dbReference type="PIRSR" id="PIRSR620019-1"/>
    </source>
</evidence>
<feature type="site" description="Increases basicity of active site His" evidence="2">
    <location>
        <position position="149"/>
    </location>
</feature>
<dbReference type="AlphaFoldDB" id="A0A1G7F740"/>
<dbReference type="STRING" id="637679.GCA_001550055_01622"/>
<dbReference type="RefSeq" id="WP_068303665.1">
    <property type="nucleotide sequence ID" value="NZ_FNAK01000009.1"/>
</dbReference>
<protein>
    <submittedName>
        <fullName evidence="5">Sugar O-acyltransferase, sialic acid O-acetyltransferase NeuD family</fullName>
    </submittedName>
</protein>
<name>A0A1G7F740_9PROT</name>
<comment type="similarity">
    <text evidence="1">Belongs to the transferase hexapeptide repeat family.</text>
</comment>
<gene>
    <name evidence="5" type="ORF">SAMN04488071_3650</name>
</gene>
<dbReference type="CDD" id="cd03360">
    <property type="entry name" value="LbH_AT_putative"/>
    <property type="match status" value="1"/>
</dbReference>
<organism evidence="5 6">
    <name type="scientific">Kordiimonas lacus</name>
    <dbReference type="NCBI Taxonomy" id="637679"/>
    <lineage>
        <taxon>Bacteria</taxon>
        <taxon>Pseudomonadati</taxon>
        <taxon>Pseudomonadota</taxon>
        <taxon>Alphaproteobacteria</taxon>
        <taxon>Kordiimonadales</taxon>
        <taxon>Kordiimonadaceae</taxon>
        <taxon>Kordiimonas</taxon>
    </lineage>
</organism>
<dbReference type="Pfam" id="PF17836">
    <property type="entry name" value="PglD_N"/>
    <property type="match status" value="1"/>
</dbReference>
<dbReference type="PANTHER" id="PTHR43300:SF7">
    <property type="entry name" value="UDP-N-ACETYLBACILLOSAMINE N-ACETYLTRANSFERASE"/>
    <property type="match status" value="1"/>
</dbReference>
<keyword evidence="6" id="KW-1185">Reference proteome</keyword>
<evidence type="ECO:0000313" key="5">
    <source>
        <dbReference type="EMBL" id="SDE71753.1"/>
    </source>
</evidence>
<proteinExistence type="inferred from homology"/>
<dbReference type="Gene3D" id="3.40.50.20">
    <property type="match status" value="1"/>
</dbReference>
<feature type="domain" description="PglD N-terminal" evidence="4">
    <location>
        <begin position="7"/>
        <end position="76"/>
    </location>
</feature>
<dbReference type="Proteomes" id="UP000183685">
    <property type="component" value="Unassembled WGS sequence"/>
</dbReference>
<dbReference type="InterPro" id="IPR011004">
    <property type="entry name" value="Trimer_LpxA-like_sf"/>
</dbReference>
<dbReference type="OrthoDB" id="9815592at2"/>
<keyword evidence="5" id="KW-0012">Acyltransferase</keyword>
<evidence type="ECO:0000256" key="3">
    <source>
        <dbReference type="PIRSR" id="PIRSR620019-2"/>
    </source>
</evidence>
<dbReference type="InterPro" id="IPR041561">
    <property type="entry name" value="PglD_N"/>
</dbReference>
<feature type="active site" description="Proton acceptor" evidence="2">
    <location>
        <position position="148"/>
    </location>
</feature>
<reference evidence="5 6" key="1">
    <citation type="submission" date="2016-10" db="EMBL/GenBank/DDBJ databases">
        <authorList>
            <person name="de Groot N.N."/>
        </authorList>
    </citation>
    <scope>NUCLEOTIDE SEQUENCE [LARGE SCALE GENOMIC DNA]</scope>
    <source>
        <strain evidence="5 6">CGMCC 1.9109</strain>
    </source>
</reference>
<accession>A0A1G7F740</accession>
<evidence type="ECO:0000313" key="6">
    <source>
        <dbReference type="Proteomes" id="UP000183685"/>
    </source>
</evidence>
<dbReference type="PANTHER" id="PTHR43300">
    <property type="entry name" value="ACETYLTRANSFERASE"/>
    <property type="match status" value="1"/>
</dbReference>
<dbReference type="InterPro" id="IPR050179">
    <property type="entry name" value="Trans_hexapeptide_repeat"/>
</dbReference>
<feature type="binding site" evidence="3">
    <location>
        <position position="157"/>
    </location>
    <ligand>
        <name>acetyl-CoA</name>
        <dbReference type="ChEBI" id="CHEBI:57288"/>
    </ligand>
</feature>
<evidence type="ECO:0000256" key="1">
    <source>
        <dbReference type="ARBA" id="ARBA00007274"/>
    </source>
</evidence>
<dbReference type="SUPFAM" id="SSF51161">
    <property type="entry name" value="Trimeric LpxA-like enzymes"/>
    <property type="match status" value="1"/>
</dbReference>
<evidence type="ECO:0000259" key="4">
    <source>
        <dbReference type="Pfam" id="PF17836"/>
    </source>
</evidence>
<sequence>MADTKRKLVIFGGNGAGMIAASIAERFYDYEILGFLNDKLDKGALVGNHKQFPVLGGIADYADFLSLPDVDFFFAIFGMSNPAGTWQLLRSLEIPEDRFPTFIHPLAEVPDGYCKVGYGSLVCAHAVLSADVTLAPHVCLMAGSFVGHDTSVGSFTHFATNAVAGASNEIGSGVHMGSNSTTREFVHIGDCSMIGAGSVILKSVDPYSVMVGNPARMIRKNSAGNA</sequence>
<dbReference type="InterPro" id="IPR020019">
    <property type="entry name" value="AcTrfase_PglD-like"/>
</dbReference>
<dbReference type="GO" id="GO:0016746">
    <property type="term" value="F:acyltransferase activity"/>
    <property type="evidence" value="ECO:0007669"/>
    <property type="project" value="UniProtKB-KW"/>
</dbReference>
<keyword evidence="5" id="KW-0808">Transferase</keyword>